<dbReference type="EMBL" id="JAOYFB010000001">
    <property type="protein sequence ID" value="KAK4005322.1"/>
    <property type="molecule type" value="Genomic_DNA"/>
</dbReference>
<accession>A0ABQ9YXE6</accession>
<organism evidence="1 2">
    <name type="scientific">Daphnia magna</name>
    <dbReference type="NCBI Taxonomy" id="35525"/>
    <lineage>
        <taxon>Eukaryota</taxon>
        <taxon>Metazoa</taxon>
        <taxon>Ecdysozoa</taxon>
        <taxon>Arthropoda</taxon>
        <taxon>Crustacea</taxon>
        <taxon>Branchiopoda</taxon>
        <taxon>Diplostraca</taxon>
        <taxon>Cladocera</taxon>
        <taxon>Anomopoda</taxon>
        <taxon>Daphniidae</taxon>
        <taxon>Daphnia</taxon>
    </lineage>
</organism>
<name>A0ABQ9YXE6_9CRUS</name>
<evidence type="ECO:0000313" key="1">
    <source>
        <dbReference type="EMBL" id="KAK4005322.1"/>
    </source>
</evidence>
<sequence length="87" mass="9899">MKKWMDGGYFVHQSCCQSKDAWMKTKESRKACKGGVGNMSMSLSYSMNCVHSLVDDQLVGDKSVFERDVCHSQLICFWMSQSRDSCV</sequence>
<gene>
    <name evidence="1" type="ORF">OUZ56_007038</name>
</gene>
<comment type="caution">
    <text evidence="1">The sequence shown here is derived from an EMBL/GenBank/DDBJ whole genome shotgun (WGS) entry which is preliminary data.</text>
</comment>
<proteinExistence type="predicted"/>
<dbReference type="Proteomes" id="UP001234178">
    <property type="component" value="Unassembled WGS sequence"/>
</dbReference>
<keyword evidence="2" id="KW-1185">Reference proteome</keyword>
<protein>
    <submittedName>
        <fullName evidence="1">Uncharacterized protein</fullName>
    </submittedName>
</protein>
<reference evidence="1 2" key="1">
    <citation type="journal article" date="2023" name="Nucleic Acids Res.">
        <title>The hologenome of Daphnia magna reveals possible DNA methylation and microbiome-mediated evolution of the host genome.</title>
        <authorList>
            <person name="Chaturvedi A."/>
            <person name="Li X."/>
            <person name="Dhandapani V."/>
            <person name="Marshall H."/>
            <person name="Kissane S."/>
            <person name="Cuenca-Cambronero M."/>
            <person name="Asole G."/>
            <person name="Calvet F."/>
            <person name="Ruiz-Romero M."/>
            <person name="Marangio P."/>
            <person name="Guigo R."/>
            <person name="Rago D."/>
            <person name="Mirbahai L."/>
            <person name="Eastwood N."/>
            <person name="Colbourne J.K."/>
            <person name="Zhou J."/>
            <person name="Mallon E."/>
            <person name="Orsini L."/>
        </authorList>
    </citation>
    <scope>NUCLEOTIDE SEQUENCE [LARGE SCALE GENOMIC DNA]</scope>
    <source>
        <strain evidence="1">LRV0_1</strain>
    </source>
</reference>
<evidence type="ECO:0000313" key="2">
    <source>
        <dbReference type="Proteomes" id="UP001234178"/>
    </source>
</evidence>